<comment type="caution">
    <text evidence="1">The sequence shown here is derived from an EMBL/GenBank/DDBJ whole genome shotgun (WGS) entry which is preliminary data.</text>
</comment>
<evidence type="ECO:0000313" key="1">
    <source>
        <dbReference type="EMBL" id="KAI9899692.1"/>
    </source>
</evidence>
<gene>
    <name evidence="1" type="ORF">N3K66_006153</name>
</gene>
<dbReference type="EMBL" id="CM047944">
    <property type="protein sequence ID" value="KAI9899692.1"/>
    <property type="molecule type" value="Genomic_DNA"/>
</dbReference>
<reference evidence="1" key="1">
    <citation type="submission" date="2022-10" db="EMBL/GenBank/DDBJ databases">
        <title>Complete Genome of Trichothecium roseum strain YXFP-22015, a Plant Pathogen Isolated from Citrus.</title>
        <authorList>
            <person name="Wang Y."/>
            <person name="Zhu L."/>
        </authorList>
    </citation>
    <scope>NUCLEOTIDE SEQUENCE</scope>
    <source>
        <strain evidence="1">YXFP-22015</strain>
    </source>
</reference>
<accession>A0ACC0UZW9</accession>
<keyword evidence="2" id="KW-1185">Reference proteome</keyword>
<proteinExistence type="predicted"/>
<name>A0ACC0UZW9_9HYPO</name>
<protein>
    <submittedName>
        <fullName evidence="1">Uncharacterized protein</fullName>
    </submittedName>
</protein>
<evidence type="ECO:0000313" key="2">
    <source>
        <dbReference type="Proteomes" id="UP001163324"/>
    </source>
</evidence>
<organism evidence="1 2">
    <name type="scientific">Trichothecium roseum</name>
    <dbReference type="NCBI Taxonomy" id="47278"/>
    <lineage>
        <taxon>Eukaryota</taxon>
        <taxon>Fungi</taxon>
        <taxon>Dikarya</taxon>
        <taxon>Ascomycota</taxon>
        <taxon>Pezizomycotina</taxon>
        <taxon>Sordariomycetes</taxon>
        <taxon>Hypocreomycetidae</taxon>
        <taxon>Hypocreales</taxon>
        <taxon>Hypocreales incertae sedis</taxon>
        <taxon>Trichothecium</taxon>
    </lineage>
</organism>
<dbReference type="Proteomes" id="UP001163324">
    <property type="component" value="Chromosome 5"/>
</dbReference>
<sequence>MSKIIVVTGVTGVQGGSVARTFLQLPDWHVRGITRNPSGAAAQALAAQGVEIVRADLDDKVSLARAFGGAHAIFSNTDFFTHLSRATQPGAVQLPPGHSAGEYAYGREVEQGVNVAEAASSPSVLRTLERFVVSSLSEASKWSRGKHATVYHFDSKAAMLRAARERFPRVAALTSTLQMGHYVENWKSLPSAGPRRRRPDGSSGGFVLTRTSDPSFEMPFVVAHKDTGAFVKALVVDLPAGKDLVGVSEYMTLPAWAELWGRVHGVDVEYRQVSSEELFEGVPEPLMREIRDGFDYIHEFGLTGGDPDVLEPSQLDFKIPVTSMEEYIRNEDWSAILNPLVPVSED</sequence>